<evidence type="ECO:0000313" key="2">
    <source>
        <dbReference type="EMBL" id="SJK98126.1"/>
    </source>
</evidence>
<dbReference type="EMBL" id="FUEG01000001">
    <property type="protein sequence ID" value="SJK98126.1"/>
    <property type="molecule type" value="Genomic_DNA"/>
</dbReference>
<gene>
    <name evidence="2" type="ORF">ARMOST_01386</name>
</gene>
<proteinExistence type="predicted"/>
<feature type="chain" id="PRO_5012063362" description="Apple domain-containing protein" evidence="1">
    <location>
        <begin position="20"/>
        <end position="127"/>
    </location>
</feature>
<dbReference type="STRING" id="47428.A0A284QNU3"/>
<dbReference type="OrthoDB" id="271448at2759"/>
<evidence type="ECO:0000313" key="3">
    <source>
        <dbReference type="Proteomes" id="UP000219338"/>
    </source>
</evidence>
<evidence type="ECO:0008006" key="4">
    <source>
        <dbReference type="Google" id="ProtNLM"/>
    </source>
</evidence>
<evidence type="ECO:0000256" key="1">
    <source>
        <dbReference type="SAM" id="SignalP"/>
    </source>
</evidence>
<dbReference type="AlphaFoldDB" id="A0A284QNU3"/>
<feature type="signal peptide" evidence="1">
    <location>
        <begin position="1"/>
        <end position="19"/>
    </location>
</feature>
<sequence length="127" mass="13872">MHFLSTVLTASCVFAPAFAASATWQYMEMFSNHTGAVRASDYQTYTLVDSVQECLNQCDAINGCLFVNVYHDVNSVYTGDQMTCAIYTDCHTLSEADNYGGQVQSDGTVDYITNSAGYCKRVCSCSS</sequence>
<keyword evidence="3" id="KW-1185">Reference proteome</keyword>
<dbReference type="OMA" id="FAASATW"/>
<keyword evidence="1" id="KW-0732">Signal</keyword>
<organism evidence="2 3">
    <name type="scientific">Armillaria ostoyae</name>
    <name type="common">Armillaria root rot fungus</name>
    <dbReference type="NCBI Taxonomy" id="47428"/>
    <lineage>
        <taxon>Eukaryota</taxon>
        <taxon>Fungi</taxon>
        <taxon>Dikarya</taxon>
        <taxon>Basidiomycota</taxon>
        <taxon>Agaricomycotina</taxon>
        <taxon>Agaricomycetes</taxon>
        <taxon>Agaricomycetidae</taxon>
        <taxon>Agaricales</taxon>
        <taxon>Marasmiineae</taxon>
        <taxon>Physalacriaceae</taxon>
        <taxon>Armillaria</taxon>
    </lineage>
</organism>
<protein>
    <recommendedName>
        <fullName evidence="4">Apple domain-containing protein</fullName>
    </recommendedName>
</protein>
<name>A0A284QNU3_ARMOS</name>
<accession>A0A284QNU3</accession>
<reference evidence="3" key="1">
    <citation type="journal article" date="2017" name="Nat. Ecol. Evol.">
        <title>Genome expansion and lineage-specific genetic innovations in the forest pathogenic fungi Armillaria.</title>
        <authorList>
            <person name="Sipos G."/>
            <person name="Prasanna A.N."/>
            <person name="Walter M.C."/>
            <person name="O'Connor E."/>
            <person name="Balint B."/>
            <person name="Krizsan K."/>
            <person name="Kiss B."/>
            <person name="Hess J."/>
            <person name="Varga T."/>
            <person name="Slot J."/>
            <person name="Riley R."/>
            <person name="Boka B."/>
            <person name="Rigling D."/>
            <person name="Barry K."/>
            <person name="Lee J."/>
            <person name="Mihaltcheva S."/>
            <person name="LaButti K."/>
            <person name="Lipzen A."/>
            <person name="Waldron R."/>
            <person name="Moloney N.M."/>
            <person name="Sperisen C."/>
            <person name="Kredics L."/>
            <person name="Vagvoelgyi C."/>
            <person name="Patrignani A."/>
            <person name="Fitzpatrick D."/>
            <person name="Nagy I."/>
            <person name="Doyle S."/>
            <person name="Anderson J.B."/>
            <person name="Grigoriev I.V."/>
            <person name="Gueldener U."/>
            <person name="Muensterkoetter M."/>
            <person name="Nagy L.G."/>
        </authorList>
    </citation>
    <scope>NUCLEOTIDE SEQUENCE [LARGE SCALE GENOMIC DNA]</scope>
    <source>
        <strain evidence="3">C18/9</strain>
    </source>
</reference>
<dbReference type="Proteomes" id="UP000219338">
    <property type="component" value="Unassembled WGS sequence"/>
</dbReference>